<comment type="caution">
    <text evidence="1">Lacks conserved residue(s) required for the propagation of feature annotation.</text>
</comment>
<evidence type="ECO:0000256" key="1">
    <source>
        <dbReference type="PROSITE-ProRule" id="PRU00169"/>
    </source>
</evidence>
<accession>A0AAU8FH94</accession>
<name>A0AAU8FH94_9BACT</name>
<protein>
    <recommendedName>
        <fullName evidence="2">Response regulatory domain-containing protein</fullName>
    </recommendedName>
</protein>
<dbReference type="InterPro" id="IPR011006">
    <property type="entry name" value="CheY-like_superfamily"/>
</dbReference>
<dbReference type="GO" id="GO:0000160">
    <property type="term" value="P:phosphorelay signal transduction system"/>
    <property type="evidence" value="ECO:0007669"/>
    <property type="project" value="InterPro"/>
</dbReference>
<evidence type="ECO:0000313" key="3">
    <source>
        <dbReference type="EMBL" id="XCH23067.1"/>
    </source>
</evidence>
<gene>
    <name evidence="3" type="ORF">ABV298_22430</name>
</gene>
<evidence type="ECO:0000259" key="2">
    <source>
        <dbReference type="PROSITE" id="PS50110"/>
    </source>
</evidence>
<dbReference type="PROSITE" id="PS50110">
    <property type="entry name" value="RESPONSE_REGULATORY"/>
    <property type="match status" value="1"/>
</dbReference>
<proteinExistence type="predicted"/>
<dbReference type="EMBL" id="CP159289">
    <property type="protein sequence ID" value="XCH23067.1"/>
    <property type="molecule type" value="Genomic_DNA"/>
</dbReference>
<dbReference type="SUPFAM" id="SSF52172">
    <property type="entry name" value="CheY-like"/>
    <property type="match status" value="1"/>
</dbReference>
<dbReference type="RefSeq" id="WP_353718393.1">
    <property type="nucleotide sequence ID" value="NZ_CP159289.1"/>
</dbReference>
<dbReference type="AlphaFoldDB" id="A0AAU8FH94"/>
<reference evidence="3" key="1">
    <citation type="submission" date="2024-06" db="EMBL/GenBank/DDBJ databases">
        <title>Sequencing and assembly of the genome of Dyadobacter sp. strain 676, a symbiont of Cyamopsis tetragonoloba.</title>
        <authorList>
            <person name="Guro P."/>
            <person name="Sazanova A."/>
            <person name="Kuznetsova I."/>
            <person name="Belimov A."/>
            <person name="Safronova V."/>
        </authorList>
    </citation>
    <scope>NUCLEOTIDE SEQUENCE</scope>
    <source>
        <strain evidence="3">676</strain>
    </source>
</reference>
<dbReference type="Gene3D" id="3.40.50.2300">
    <property type="match status" value="1"/>
</dbReference>
<feature type="domain" description="Response regulatory" evidence="2">
    <location>
        <begin position="8"/>
        <end position="119"/>
    </location>
</feature>
<dbReference type="InterPro" id="IPR001789">
    <property type="entry name" value="Sig_transdc_resp-reg_receiver"/>
</dbReference>
<organism evidence="3">
    <name type="scientific">Dyadobacter sp. 676</name>
    <dbReference type="NCBI Taxonomy" id="3088362"/>
    <lineage>
        <taxon>Bacteria</taxon>
        <taxon>Pseudomonadati</taxon>
        <taxon>Bacteroidota</taxon>
        <taxon>Cytophagia</taxon>
        <taxon>Cytophagales</taxon>
        <taxon>Spirosomataceae</taxon>
        <taxon>Dyadobacter</taxon>
    </lineage>
</organism>
<sequence>MKHDTPLKVLIFDMHPITRKGIRLMLENMALPMNLTEAAAKHQFYKYLTSSDFDLVILSVNEPGTFDSRKLSLTLSKTALLYTEEGAENAIGLMTLGAGACMSKKCVDAELRTGILAVLARRRHTCLYTRALTDATHQSARHFDIHAFHAQRRFI</sequence>